<keyword evidence="3" id="KW-1185">Reference proteome</keyword>
<dbReference type="SUPFAM" id="SSF48452">
    <property type="entry name" value="TPR-like"/>
    <property type="match status" value="1"/>
</dbReference>
<evidence type="ECO:0000259" key="1">
    <source>
        <dbReference type="Pfam" id="PF13191"/>
    </source>
</evidence>
<reference evidence="2 3" key="1">
    <citation type="submission" date="2024-09" db="EMBL/GenBank/DDBJ databases">
        <authorList>
            <person name="Sun Q."/>
            <person name="Mori K."/>
        </authorList>
    </citation>
    <scope>NUCLEOTIDE SEQUENCE [LARGE SCALE GENOMIC DNA]</scope>
    <source>
        <strain evidence="2 3">JCM 13503</strain>
    </source>
</reference>
<evidence type="ECO:0000313" key="2">
    <source>
        <dbReference type="EMBL" id="MFB9991428.1"/>
    </source>
</evidence>
<dbReference type="Proteomes" id="UP001589733">
    <property type="component" value="Unassembled WGS sequence"/>
</dbReference>
<sequence length="1041" mass="111693">MSETLEALALRLRALTARRTGLAVCVWGEAGIGKTHSVHAVLRATPCRSLSVSARLTDAAWIQVLLQAEPRPAHLPTWAAQVLARLQSGAGVDAATSLKALGAVLAGLAPFVLHLEDLHEASPHGRDQAAALAQLVGRTRGVGLLATSRTPPLEGFEGVQLRPLLPLAAARMLEAEAGSALPEPALAWIFERAAGNPLFTLEYFRLLARQGHLWNNTQRWHWRSPLPEVMPLTVEAVIEQLLFAAAHVPAVPLALDAAALLGEPLTDEVWAEVAELSAAELAQAKAALERVRVWSGQRFSHPLYREVALRRLVASERQRLARRALVALHGDPQRAAALIESADLAPAEALSWCLRAAAAAGNMIQTARLTAQATQYAQGEQRAALSQAAARGLRDVDPASALQLAEIACAAVPEDADMLWFWAEVLAEQGRLAEAEQVMERLPEAQRTGTGGAGRLIRLRASARDTTGVLTLWHRTPELHTDPEPELACAVAFALAVQGEPRAASALALQTLEHPKLDATTRCELINVLGVACYAVNDFVAAAEHQRRAVLEAQKLGSARLEALFLSNRAMALGELGRHRERMLDLEASLRLHAASGQLLQVSRTQVAVADAYLDLAQYEQAEEVLLECRAALSRLPVADHLIECEYRLSVLYRHWAPPHGGLLSVKHAQAALAYARQIANPRKEAWSLAYASLAEAAVGHAQQAEALAAQALALGQRLESPGVLGMARFAQAHALEASGGREAALLAFEQLETDLNAQGITDAAQEVGLEADRVAGRADRAAERMAWFRQHEMLNLAGVAGRYFPGLQRLPVGADPLESGAGLGSAVLRLDVLGPMRCGPLGQVTPVKGRKRRELLAALLDACLRGRPELARTDLLDLLYPATDELQAAAALRELVHTTRTALGSGVIQTTPTGYALGNVASDAHAFLTGGSTQLWRGVYLQDAAPERQDETVAEALCLALRARIGAALPTDPQEAARSARLLLEAEPYDLAALRLTLQALRASGNHRSLGRVYAEAATRLREVGEQVPPRWADFLAQPT</sequence>
<dbReference type="Gene3D" id="1.25.40.10">
    <property type="entry name" value="Tetratricopeptide repeat domain"/>
    <property type="match status" value="1"/>
</dbReference>
<comment type="caution">
    <text evidence="2">The sequence shown here is derived from an EMBL/GenBank/DDBJ whole genome shotgun (WGS) entry which is preliminary data.</text>
</comment>
<dbReference type="Pfam" id="PF13191">
    <property type="entry name" value="AAA_16"/>
    <property type="match status" value="1"/>
</dbReference>
<dbReference type="Gene3D" id="1.10.10.10">
    <property type="entry name" value="Winged helix-like DNA-binding domain superfamily/Winged helix DNA-binding domain"/>
    <property type="match status" value="1"/>
</dbReference>
<evidence type="ECO:0000313" key="3">
    <source>
        <dbReference type="Proteomes" id="UP001589733"/>
    </source>
</evidence>
<protein>
    <submittedName>
        <fullName evidence="2">AAA family ATPase</fullName>
    </submittedName>
</protein>
<feature type="domain" description="Orc1-like AAA ATPase" evidence="1">
    <location>
        <begin position="3"/>
        <end position="138"/>
    </location>
</feature>
<accession>A0ABV6AV85</accession>
<dbReference type="InterPro" id="IPR027417">
    <property type="entry name" value="P-loop_NTPase"/>
</dbReference>
<dbReference type="RefSeq" id="WP_380006408.1">
    <property type="nucleotide sequence ID" value="NZ_JBHLYR010000015.1"/>
</dbReference>
<name>A0ABV6AV85_9DEIO</name>
<gene>
    <name evidence="2" type="ORF">ACFFLM_05505</name>
</gene>
<dbReference type="EMBL" id="JBHLYR010000015">
    <property type="protein sequence ID" value="MFB9991428.1"/>
    <property type="molecule type" value="Genomic_DNA"/>
</dbReference>
<dbReference type="InterPro" id="IPR041664">
    <property type="entry name" value="AAA_16"/>
</dbReference>
<organism evidence="2 3">
    <name type="scientific">Deinococcus oregonensis</name>
    <dbReference type="NCBI Taxonomy" id="1805970"/>
    <lineage>
        <taxon>Bacteria</taxon>
        <taxon>Thermotogati</taxon>
        <taxon>Deinococcota</taxon>
        <taxon>Deinococci</taxon>
        <taxon>Deinococcales</taxon>
        <taxon>Deinococcaceae</taxon>
        <taxon>Deinococcus</taxon>
    </lineage>
</organism>
<dbReference type="InterPro" id="IPR011990">
    <property type="entry name" value="TPR-like_helical_dom_sf"/>
</dbReference>
<dbReference type="SUPFAM" id="SSF52540">
    <property type="entry name" value="P-loop containing nucleoside triphosphate hydrolases"/>
    <property type="match status" value="1"/>
</dbReference>
<proteinExistence type="predicted"/>
<dbReference type="InterPro" id="IPR036388">
    <property type="entry name" value="WH-like_DNA-bd_sf"/>
</dbReference>